<evidence type="ECO:0000313" key="1">
    <source>
        <dbReference type="EMBL" id="CAB4138993.1"/>
    </source>
</evidence>
<dbReference type="EMBL" id="LR796360">
    <property type="protein sequence ID" value="CAB4138993.1"/>
    <property type="molecule type" value="Genomic_DNA"/>
</dbReference>
<gene>
    <name evidence="1" type="ORF">UFOVP351_11</name>
</gene>
<organism evidence="1">
    <name type="scientific">uncultured Caudovirales phage</name>
    <dbReference type="NCBI Taxonomy" id="2100421"/>
    <lineage>
        <taxon>Viruses</taxon>
        <taxon>Duplodnaviria</taxon>
        <taxon>Heunggongvirae</taxon>
        <taxon>Uroviricota</taxon>
        <taxon>Caudoviricetes</taxon>
        <taxon>Peduoviridae</taxon>
        <taxon>Maltschvirus</taxon>
        <taxon>Maltschvirus maltsch</taxon>
    </lineage>
</organism>
<dbReference type="Pfam" id="PF10991">
    <property type="entry name" value="Enc34_ssDNA-bd"/>
    <property type="match status" value="1"/>
</dbReference>
<name>A0A6J5M0B9_9CAUD</name>
<sequence length="186" mass="19909">MTKVITPEAVISYPHIFEPQTPPGASEPVYSCALVFKDDVDITDMKAAVMAVAKEKWGDKTRDMLKAGKIRLPFREDAVDKGYPEGSTFINVKSKQAPGVVSIYAGADGKPAVITDPKEIYPGAVVKASLRAYAYSVNGNNGVAFALGNIQKVKDGPRMDGRLSAADEFTAEAKPTADISDLDDLL</sequence>
<dbReference type="Gene3D" id="2.40.50.140">
    <property type="entry name" value="Nucleic acid-binding proteins"/>
    <property type="match status" value="1"/>
</dbReference>
<evidence type="ECO:0008006" key="2">
    <source>
        <dbReference type="Google" id="ProtNLM"/>
    </source>
</evidence>
<dbReference type="SUPFAM" id="SSF50249">
    <property type="entry name" value="Nucleic acid-binding proteins"/>
    <property type="match status" value="1"/>
</dbReference>
<dbReference type="InterPro" id="IPR012340">
    <property type="entry name" value="NA-bd_OB-fold"/>
</dbReference>
<accession>A0A6J5M0B9</accession>
<reference evidence="1" key="1">
    <citation type="submission" date="2020-04" db="EMBL/GenBank/DDBJ databases">
        <authorList>
            <person name="Chiriac C."/>
            <person name="Salcher M."/>
            <person name="Ghai R."/>
            <person name="Kavagutti S V."/>
        </authorList>
    </citation>
    <scope>NUCLEOTIDE SEQUENCE</scope>
</reference>
<proteinExistence type="predicted"/>
<protein>
    <recommendedName>
        <fullName evidence="2">DUF2815 family protein</fullName>
    </recommendedName>
</protein>
<dbReference type="InterPro" id="IPR022595">
    <property type="entry name" value="Enc34_ssDNA-bd"/>
</dbReference>